<dbReference type="VEuPathDB" id="CryptoDB:Vbra_22788"/>
<sequence length="170" mass="18431">MAQQAIREKIFKVLQRGALLCRKRNSFDQLVVPALSLVDVSEDTMRAKFSLEVTQEMCHWEGVMHSGMISTLIGNATALHGGCCDKDERAVTSTDLNLSFINIAGIGEIVQIESHLLKLGQRACLAEAHVTSKDGAKVVAAGRHTMIFTGAKGSGVALSEHETHRGLDYL</sequence>
<dbReference type="CDD" id="cd03443">
    <property type="entry name" value="PaaI_thioesterase"/>
    <property type="match status" value="1"/>
</dbReference>
<dbReference type="PANTHER" id="PTHR21660">
    <property type="entry name" value="THIOESTERASE SUPERFAMILY MEMBER-RELATED"/>
    <property type="match status" value="1"/>
</dbReference>
<dbReference type="OMA" id="QSDCHAF"/>
<dbReference type="InterPro" id="IPR003736">
    <property type="entry name" value="PAAI_dom"/>
</dbReference>
<evidence type="ECO:0000259" key="3">
    <source>
        <dbReference type="Pfam" id="PF03061"/>
    </source>
</evidence>
<name>A0A0G4GK44_VITBC</name>
<reference evidence="4 5" key="1">
    <citation type="submission" date="2014-11" db="EMBL/GenBank/DDBJ databases">
        <authorList>
            <person name="Zhu J."/>
            <person name="Qi W."/>
            <person name="Song R."/>
        </authorList>
    </citation>
    <scope>NUCLEOTIDE SEQUENCE [LARGE SCALE GENOMIC DNA]</scope>
</reference>
<dbReference type="AlphaFoldDB" id="A0A0G4GK44"/>
<dbReference type="Pfam" id="PF03061">
    <property type="entry name" value="4HBT"/>
    <property type="match status" value="1"/>
</dbReference>
<dbReference type="InterPro" id="IPR029069">
    <property type="entry name" value="HotDog_dom_sf"/>
</dbReference>
<dbReference type="EMBL" id="CDMY01000693">
    <property type="protein sequence ID" value="CEM30266.1"/>
    <property type="molecule type" value="Genomic_DNA"/>
</dbReference>
<evidence type="ECO:0000313" key="4">
    <source>
        <dbReference type="EMBL" id="CEM30266.1"/>
    </source>
</evidence>
<dbReference type="NCBIfam" id="TIGR00369">
    <property type="entry name" value="unchar_dom_1"/>
    <property type="match status" value="1"/>
</dbReference>
<protein>
    <recommendedName>
        <fullName evidence="3">Thioesterase domain-containing protein</fullName>
    </recommendedName>
</protein>
<gene>
    <name evidence="4" type="ORF">Vbra_22788</name>
</gene>
<keyword evidence="5" id="KW-1185">Reference proteome</keyword>
<dbReference type="OrthoDB" id="46529at2759"/>
<accession>A0A0G4GK44</accession>
<dbReference type="SUPFAM" id="SSF54637">
    <property type="entry name" value="Thioesterase/thiol ester dehydrase-isomerase"/>
    <property type="match status" value="1"/>
</dbReference>
<evidence type="ECO:0000313" key="5">
    <source>
        <dbReference type="Proteomes" id="UP000041254"/>
    </source>
</evidence>
<proteinExistence type="inferred from homology"/>
<dbReference type="PANTHER" id="PTHR21660:SF1">
    <property type="entry name" value="ACYL-COENZYME A THIOESTERASE 13"/>
    <property type="match status" value="1"/>
</dbReference>
<feature type="domain" description="Thioesterase" evidence="3">
    <location>
        <begin position="62"/>
        <end position="138"/>
    </location>
</feature>
<dbReference type="Proteomes" id="UP000041254">
    <property type="component" value="Unassembled WGS sequence"/>
</dbReference>
<organism evidence="4 5">
    <name type="scientific">Vitrella brassicaformis (strain CCMP3155)</name>
    <dbReference type="NCBI Taxonomy" id="1169540"/>
    <lineage>
        <taxon>Eukaryota</taxon>
        <taxon>Sar</taxon>
        <taxon>Alveolata</taxon>
        <taxon>Colpodellida</taxon>
        <taxon>Vitrellaceae</taxon>
        <taxon>Vitrella</taxon>
    </lineage>
</organism>
<keyword evidence="2" id="KW-0378">Hydrolase</keyword>
<dbReference type="InParanoid" id="A0A0G4GK44"/>
<evidence type="ECO:0000256" key="1">
    <source>
        <dbReference type="ARBA" id="ARBA00008324"/>
    </source>
</evidence>
<dbReference type="STRING" id="1169540.A0A0G4GK44"/>
<dbReference type="InterPro" id="IPR006683">
    <property type="entry name" value="Thioestr_dom"/>
</dbReference>
<evidence type="ECO:0000256" key="2">
    <source>
        <dbReference type="ARBA" id="ARBA00022801"/>
    </source>
</evidence>
<dbReference type="GO" id="GO:0047617">
    <property type="term" value="F:fatty acyl-CoA hydrolase activity"/>
    <property type="evidence" value="ECO:0007669"/>
    <property type="project" value="InterPro"/>
</dbReference>
<comment type="similarity">
    <text evidence="1">Belongs to the thioesterase PaaI family.</text>
</comment>
<dbReference type="InterPro" id="IPR039298">
    <property type="entry name" value="ACOT13"/>
</dbReference>
<dbReference type="Gene3D" id="3.10.129.10">
    <property type="entry name" value="Hotdog Thioesterase"/>
    <property type="match status" value="1"/>
</dbReference>